<sequence length="216" mass="22870">MPTVTNSRQEHTSPEPYQFDYQPLWPYASAADAAAAQRALREGHQPWRLDAGTVAQMFTRDYLGFAGVDKVVDVVTQGEHARVSVGFDHPKGAPATAAVVHLVRFGVGDDAPWEVVGTDDSTLTLTAPSYGSAVRSPLLAGGRISGVDESLRVQVRQIDRTRPVGEAPPIPAGGTDTPWTATIPFTAACPGTLTVVVSTGGHVAEVERFAITGLHC</sequence>
<accession>A0ABS0CZF7</accession>
<comment type="caution">
    <text evidence="1">The sequence shown here is derived from an EMBL/GenBank/DDBJ whole genome shotgun (WGS) entry which is preliminary data.</text>
</comment>
<reference evidence="1 2" key="1">
    <citation type="submission" date="2020-10" db="EMBL/GenBank/DDBJ databases">
        <title>Identification of Nocardia species via Next-generation sequencing and recognition of intraspecies genetic diversity.</title>
        <authorList>
            <person name="Li P."/>
            <person name="Li P."/>
            <person name="Lu B."/>
        </authorList>
    </citation>
    <scope>NUCLEOTIDE SEQUENCE [LARGE SCALE GENOMIC DNA]</scope>
    <source>
        <strain evidence="1 2">BJ06-0157</strain>
    </source>
</reference>
<organism evidence="1 2">
    <name type="scientific">Nocardia amamiensis</name>
    <dbReference type="NCBI Taxonomy" id="404578"/>
    <lineage>
        <taxon>Bacteria</taxon>
        <taxon>Bacillati</taxon>
        <taxon>Actinomycetota</taxon>
        <taxon>Actinomycetes</taxon>
        <taxon>Mycobacteriales</taxon>
        <taxon>Nocardiaceae</taxon>
        <taxon>Nocardia</taxon>
    </lineage>
</organism>
<evidence type="ECO:0000313" key="2">
    <source>
        <dbReference type="Proteomes" id="UP000702209"/>
    </source>
</evidence>
<protein>
    <submittedName>
        <fullName evidence="1">Uncharacterized protein</fullName>
    </submittedName>
</protein>
<dbReference type="EMBL" id="JADLQX010000028">
    <property type="protein sequence ID" value="MBF6301535.1"/>
    <property type="molecule type" value="Genomic_DNA"/>
</dbReference>
<proteinExistence type="predicted"/>
<name>A0ABS0CZF7_9NOCA</name>
<evidence type="ECO:0000313" key="1">
    <source>
        <dbReference type="EMBL" id="MBF6301535.1"/>
    </source>
</evidence>
<keyword evidence="2" id="KW-1185">Reference proteome</keyword>
<dbReference type="Proteomes" id="UP000702209">
    <property type="component" value="Unassembled WGS sequence"/>
</dbReference>
<gene>
    <name evidence="1" type="ORF">IU459_28945</name>
</gene>